<organism evidence="6 7">
    <name type="scientific">Mucilaginibacter gossypii</name>
    <dbReference type="NCBI Taxonomy" id="551996"/>
    <lineage>
        <taxon>Bacteria</taxon>
        <taxon>Pseudomonadati</taxon>
        <taxon>Bacteroidota</taxon>
        <taxon>Sphingobacteriia</taxon>
        <taxon>Sphingobacteriales</taxon>
        <taxon>Sphingobacteriaceae</taxon>
        <taxon>Mucilaginibacter</taxon>
    </lineage>
</organism>
<dbReference type="Pfam" id="PF13905">
    <property type="entry name" value="Thioredoxin_8"/>
    <property type="match status" value="1"/>
</dbReference>
<dbReference type="SUPFAM" id="SSF52833">
    <property type="entry name" value="Thioredoxin-like"/>
    <property type="match status" value="1"/>
</dbReference>
<sequence>MKKPYYTILLMLISLFSCKHDNTVIIKGDIKGLKSKWVYYKPAYSFFSKATDSAKVTDGKFEIRFKRDTPFFADLVQLNYLDEKGKQQFIDVANPYEPSKNHSRYTFFVISSGTTTITGDLSKTEGAILKGGPQSESFLKNITPPYIRISKDGIRRTAQAERIKKIISENPDSYWSLLALHGFRFYVDHAQLKELFNSFGDEAKASYYGKKLKQFIEEQPADKNQFANSVFNDADEKPVNLVDNTKKLNMVIFWASWCSPCRQEIPSLKRIAAQFNKDDIRFVSVSIDAKKENWLPVMKAEDMPWQQLIIPQQVFSKAQAQYNLGFIPQVYLVNNKNIVVKKIDGFDNGNEERVKTFIADYLAKN</sequence>
<dbReference type="GO" id="GO:0030313">
    <property type="term" value="C:cell envelope"/>
    <property type="evidence" value="ECO:0007669"/>
    <property type="project" value="UniProtKB-SubCell"/>
</dbReference>
<proteinExistence type="predicted"/>
<feature type="domain" description="Thioredoxin" evidence="5">
    <location>
        <begin position="206"/>
        <end position="363"/>
    </location>
</feature>
<dbReference type="GO" id="GO:0017004">
    <property type="term" value="P:cytochrome complex assembly"/>
    <property type="evidence" value="ECO:0007669"/>
    <property type="project" value="UniProtKB-KW"/>
</dbReference>
<keyword evidence="6" id="KW-0413">Isomerase</keyword>
<keyword evidence="4" id="KW-0676">Redox-active center</keyword>
<dbReference type="STRING" id="551996.SAMN05192573_12138"/>
<dbReference type="InterPro" id="IPR013766">
    <property type="entry name" value="Thioredoxin_domain"/>
</dbReference>
<dbReference type="InterPro" id="IPR050553">
    <property type="entry name" value="Thioredoxin_ResA/DsbE_sf"/>
</dbReference>
<dbReference type="Pfam" id="PF14289">
    <property type="entry name" value="DUF4369"/>
    <property type="match status" value="1"/>
</dbReference>
<evidence type="ECO:0000256" key="3">
    <source>
        <dbReference type="ARBA" id="ARBA00023157"/>
    </source>
</evidence>
<evidence type="ECO:0000256" key="1">
    <source>
        <dbReference type="ARBA" id="ARBA00004196"/>
    </source>
</evidence>
<reference evidence="7" key="1">
    <citation type="submission" date="2016-10" db="EMBL/GenBank/DDBJ databases">
        <authorList>
            <person name="Varghese N."/>
            <person name="Submissions S."/>
        </authorList>
    </citation>
    <scope>NUCLEOTIDE SEQUENCE [LARGE SCALE GENOMIC DNA]</scope>
    <source>
        <strain evidence="7">Gh-67</strain>
    </source>
</reference>
<keyword evidence="3" id="KW-1015">Disulfide bond</keyword>
<evidence type="ECO:0000313" key="6">
    <source>
        <dbReference type="EMBL" id="SDI45611.1"/>
    </source>
</evidence>
<dbReference type="InterPro" id="IPR036249">
    <property type="entry name" value="Thioredoxin-like_sf"/>
</dbReference>
<dbReference type="AlphaFoldDB" id="A0A1G8KQ51"/>
<dbReference type="RefSeq" id="WP_091175034.1">
    <property type="nucleotide sequence ID" value="NZ_FNCG01000021.1"/>
</dbReference>
<evidence type="ECO:0000256" key="2">
    <source>
        <dbReference type="ARBA" id="ARBA00022748"/>
    </source>
</evidence>
<dbReference type="CDD" id="cd02966">
    <property type="entry name" value="TlpA_like_family"/>
    <property type="match status" value="1"/>
</dbReference>
<evidence type="ECO:0000259" key="5">
    <source>
        <dbReference type="PROSITE" id="PS51352"/>
    </source>
</evidence>
<comment type="subcellular location">
    <subcellularLocation>
        <location evidence="1">Cell envelope</location>
    </subcellularLocation>
</comment>
<keyword evidence="7" id="KW-1185">Reference proteome</keyword>
<gene>
    <name evidence="6" type="ORF">SAMN05192573_12138</name>
</gene>
<dbReference type="InterPro" id="IPR025380">
    <property type="entry name" value="DUF4369"/>
</dbReference>
<accession>A0A1G8KQ51</accession>
<name>A0A1G8KQ51_9SPHI</name>
<dbReference type="InterPro" id="IPR012336">
    <property type="entry name" value="Thioredoxin-like_fold"/>
</dbReference>
<dbReference type="PROSITE" id="PS51257">
    <property type="entry name" value="PROKAR_LIPOPROTEIN"/>
    <property type="match status" value="1"/>
</dbReference>
<evidence type="ECO:0000256" key="4">
    <source>
        <dbReference type="ARBA" id="ARBA00023284"/>
    </source>
</evidence>
<dbReference type="PROSITE" id="PS51352">
    <property type="entry name" value="THIOREDOXIN_2"/>
    <property type="match status" value="1"/>
</dbReference>
<dbReference type="Proteomes" id="UP000199705">
    <property type="component" value="Unassembled WGS sequence"/>
</dbReference>
<dbReference type="EMBL" id="FNCG01000021">
    <property type="protein sequence ID" value="SDI45611.1"/>
    <property type="molecule type" value="Genomic_DNA"/>
</dbReference>
<keyword evidence="2" id="KW-0201">Cytochrome c-type biogenesis</keyword>
<dbReference type="PANTHER" id="PTHR42852">
    <property type="entry name" value="THIOL:DISULFIDE INTERCHANGE PROTEIN DSBE"/>
    <property type="match status" value="1"/>
</dbReference>
<dbReference type="GO" id="GO:0016853">
    <property type="term" value="F:isomerase activity"/>
    <property type="evidence" value="ECO:0007669"/>
    <property type="project" value="UniProtKB-KW"/>
</dbReference>
<dbReference type="PANTHER" id="PTHR42852:SF6">
    <property type="entry name" value="THIOL:DISULFIDE INTERCHANGE PROTEIN DSBE"/>
    <property type="match status" value="1"/>
</dbReference>
<evidence type="ECO:0000313" key="7">
    <source>
        <dbReference type="Proteomes" id="UP000199705"/>
    </source>
</evidence>
<dbReference type="Gene3D" id="3.40.30.10">
    <property type="entry name" value="Glutaredoxin"/>
    <property type="match status" value="1"/>
</dbReference>
<protein>
    <submittedName>
        <fullName evidence="6">Thiol-disulfide isomerase or thioredoxin</fullName>
    </submittedName>
</protein>